<proteinExistence type="predicted"/>
<comment type="caution">
    <text evidence="1">The sequence shown here is derived from an EMBL/GenBank/DDBJ whole genome shotgun (WGS) entry which is preliminary data.</text>
</comment>
<gene>
    <name evidence="1" type="ORF">J1792_00680</name>
</gene>
<organism evidence="1 2">
    <name type="scientific">Streptomyces triculaminicus</name>
    <dbReference type="NCBI Taxonomy" id="2816232"/>
    <lineage>
        <taxon>Bacteria</taxon>
        <taxon>Bacillati</taxon>
        <taxon>Actinomycetota</taxon>
        <taxon>Actinomycetes</taxon>
        <taxon>Kitasatosporales</taxon>
        <taxon>Streptomycetaceae</taxon>
        <taxon>Streptomyces</taxon>
    </lineage>
</organism>
<evidence type="ECO:0000313" key="1">
    <source>
        <dbReference type="EMBL" id="MBO0651368.1"/>
    </source>
</evidence>
<keyword evidence="2" id="KW-1185">Reference proteome</keyword>
<sequence length="97" mass="10096">MGALKIALEEGFDGQHVVVSVDGEVALDEPALRTRLQTGYARLLEIPASGGTRALEVSVDGVRRLSKDVDTESVGAVRVNRAPDGRLTAVTGGDLPG</sequence>
<reference evidence="1" key="1">
    <citation type="submission" date="2021-03" db="EMBL/GenBank/DDBJ databases">
        <title>Streptomyces strains.</title>
        <authorList>
            <person name="Lund M.B."/>
            <person name="Toerring T."/>
        </authorList>
    </citation>
    <scope>NUCLEOTIDE SEQUENCE</scope>
    <source>
        <strain evidence="1">JCM 4242</strain>
    </source>
</reference>
<dbReference type="Proteomes" id="UP000664781">
    <property type="component" value="Unassembled WGS sequence"/>
</dbReference>
<accession>A0A939FHA3</accession>
<protein>
    <submittedName>
        <fullName evidence="1">Uncharacterized protein</fullName>
    </submittedName>
</protein>
<dbReference type="AlphaFoldDB" id="A0A939FHA3"/>
<dbReference type="RefSeq" id="WP_086572184.1">
    <property type="nucleotide sequence ID" value="NZ_JAFMOF010000001.1"/>
</dbReference>
<dbReference type="EMBL" id="JAFMOF010000001">
    <property type="protein sequence ID" value="MBO0651368.1"/>
    <property type="molecule type" value="Genomic_DNA"/>
</dbReference>
<name>A0A939FHA3_9ACTN</name>
<evidence type="ECO:0000313" key="2">
    <source>
        <dbReference type="Proteomes" id="UP000664781"/>
    </source>
</evidence>